<organism evidence="1 2">
    <name type="scientific">Sphenostylis stenocarpa</name>
    <dbReference type="NCBI Taxonomy" id="92480"/>
    <lineage>
        <taxon>Eukaryota</taxon>
        <taxon>Viridiplantae</taxon>
        <taxon>Streptophyta</taxon>
        <taxon>Embryophyta</taxon>
        <taxon>Tracheophyta</taxon>
        <taxon>Spermatophyta</taxon>
        <taxon>Magnoliopsida</taxon>
        <taxon>eudicotyledons</taxon>
        <taxon>Gunneridae</taxon>
        <taxon>Pentapetalae</taxon>
        <taxon>rosids</taxon>
        <taxon>fabids</taxon>
        <taxon>Fabales</taxon>
        <taxon>Fabaceae</taxon>
        <taxon>Papilionoideae</taxon>
        <taxon>50 kb inversion clade</taxon>
        <taxon>NPAAA clade</taxon>
        <taxon>indigoferoid/millettioid clade</taxon>
        <taxon>Phaseoleae</taxon>
        <taxon>Sphenostylis</taxon>
    </lineage>
</organism>
<dbReference type="EMBL" id="OY731400">
    <property type="protein sequence ID" value="CAJ1944720.1"/>
    <property type="molecule type" value="Genomic_DNA"/>
</dbReference>
<accession>A0AA86SDS4</accession>
<name>A0AA86SDS4_9FABA</name>
<proteinExistence type="predicted"/>
<protein>
    <submittedName>
        <fullName evidence="1">Uncharacterized protein</fullName>
    </submittedName>
</protein>
<sequence length="80" mass="9133">MHDGNGYVGVCRVVALGREGKDQSTWRSTSRGEVARQLPRGHRNFTHHVLSLGCIKHIGGHIIYDFLFNIFVDYNNFFVD</sequence>
<evidence type="ECO:0000313" key="2">
    <source>
        <dbReference type="Proteomes" id="UP001189624"/>
    </source>
</evidence>
<dbReference type="AlphaFoldDB" id="A0AA86SDS4"/>
<evidence type="ECO:0000313" key="1">
    <source>
        <dbReference type="EMBL" id="CAJ1944720.1"/>
    </source>
</evidence>
<reference evidence="1" key="1">
    <citation type="submission" date="2023-10" db="EMBL/GenBank/DDBJ databases">
        <authorList>
            <person name="Domelevo Entfellner J.-B."/>
        </authorList>
    </citation>
    <scope>NUCLEOTIDE SEQUENCE</scope>
</reference>
<dbReference type="Proteomes" id="UP001189624">
    <property type="component" value="Chromosome 3"/>
</dbReference>
<dbReference type="Gramene" id="rna-AYBTSS11_LOCUS12061">
    <property type="protein sequence ID" value="CAJ1944720.1"/>
    <property type="gene ID" value="gene-AYBTSS11_LOCUS12061"/>
</dbReference>
<gene>
    <name evidence="1" type="ORF">AYBTSS11_LOCUS12061</name>
</gene>
<keyword evidence="2" id="KW-1185">Reference proteome</keyword>